<comment type="caution">
    <text evidence="5">The sequence shown here is derived from an EMBL/GenBank/DDBJ whole genome shotgun (WGS) entry which is preliminary data.</text>
</comment>
<dbReference type="OrthoDB" id="5061070at2759"/>
<dbReference type="InterPro" id="IPR030381">
    <property type="entry name" value="G_DYNAMIN_dom"/>
</dbReference>
<dbReference type="GO" id="GO:0003924">
    <property type="term" value="F:GTPase activity"/>
    <property type="evidence" value="ECO:0007669"/>
    <property type="project" value="InterPro"/>
</dbReference>
<dbReference type="InterPro" id="IPR000375">
    <property type="entry name" value="Dynamin_stalk"/>
</dbReference>
<name>A0A9P6HDF0_9AGAM</name>
<dbReference type="SMART" id="SM00053">
    <property type="entry name" value="DYNc"/>
    <property type="match status" value="1"/>
</dbReference>
<evidence type="ECO:0000259" key="4">
    <source>
        <dbReference type="PROSITE" id="PS51718"/>
    </source>
</evidence>
<evidence type="ECO:0000313" key="5">
    <source>
        <dbReference type="EMBL" id="KAF9783800.1"/>
    </source>
</evidence>
<dbReference type="GO" id="GO:0005874">
    <property type="term" value="C:microtubule"/>
    <property type="evidence" value="ECO:0007669"/>
    <property type="project" value="TreeGrafter"/>
</dbReference>
<reference evidence="5" key="1">
    <citation type="journal article" date="2020" name="Nat. Commun.">
        <title>Large-scale genome sequencing of mycorrhizal fungi provides insights into the early evolution of symbiotic traits.</title>
        <authorList>
            <person name="Miyauchi S."/>
            <person name="Kiss E."/>
            <person name="Kuo A."/>
            <person name="Drula E."/>
            <person name="Kohler A."/>
            <person name="Sanchez-Garcia M."/>
            <person name="Morin E."/>
            <person name="Andreopoulos B."/>
            <person name="Barry K.W."/>
            <person name="Bonito G."/>
            <person name="Buee M."/>
            <person name="Carver A."/>
            <person name="Chen C."/>
            <person name="Cichocki N."/>
            <person name="Clum A."/>
            <person name="Culley D."/>
            <person name="Crous P.W."/>
            <person name="Fauchery L."/>
            <person name="Girlanda M."/>
            <person name="Hayes R.D."/>
            <person name="Keri Z."/>
            <person name="LaButti K."/>
            <person name="Lipzen A."/>
            <person name="Lombard V."/>
            <person name="Magnuson J."/>
            <person name="Maillard F."/>
            <person name="Murat C."/>
            <person name="Nolan M."/>
            <person name="Ohm R.A."/>
            <person name="Pangilinan J."/>
            <person name="Pereira M.F."/>
            <person name="Perotto S."/>
            <person name="Peter M."/>
            <person name="Pfister S."/>
            <person name="Riley R."/>
            <person name="Sitrit Y."/>
            <person name="Stielow J.B."/>
            <person name="Szollosi G."/>
            <person name="Zifcakova L."/>
            <person name="Stursova M."/>
            <person name="Spatafora J.W."/>
            <person name="Tedersoo L."/>
            <person name="Vaario L.M."/>
            <person name="Yamada A."/>
            <person name="Yan M."/>
            <person name="Wang P."/>
            <person name="Xu J."/>
            <person name="Bruns T."/>
            <person name="Baldrian P."/>
            <person name="Vilgalys R."/>
            <person name="Dunand C."/>
            <person name="Henrissat B."/>
            <person name="Grigoriev I.V."/>
            <person name="Hibbett D."/>
            <person name="Nagy L.G."/>
            <person name="Martin F.M."/>
        </authorList>
    </citation>
    <scope>NUCLEOTIDE SEQUENCE</scope>
    <source>
        <strain evidence="5">UH-Tt-Lm1</strain>
    </source>
</reference>
<reference evidence="5" key="2">
    <citation type="submission" date="2020-11" db="EMBL/GenBank/DDBJ databases">
        <authorList>
            <consortium name="DOE Joint Genome Institute"/>
            <person name="Kuo A."/>
            <person name="Miyauchi S."/>
            <person name="Kiss E."/>
            <person name="Drula E."/>
            <person name="Kohler A."/>
            <person name="Sanchez-Garcia M."/>
            <person name="Andreopoulos B."/>
            <person name="Barry K.W."/>
            <person name="Bonito G."/>
            <person name="Buee M."/>
            <person name="Carver A."/>
            <person name="Chen C."/>
            <person name="Cichocki N."/>
            <person name="Clum A."/>
            <person name="Culley D."/>
            <person name="Crous P.W."/>
            <person name="Fauchery L."/>
            <person name="Girlanda M."/>
            <person name="Hayes R."/>
            <person name="Keri Z."/>
            <person name="Labutti K."/>
            <person name="Lipzen A."/>
            <person name="Lombard V."/>
            <person name="Magnuson J."/>
            <person name="Maillard F."/>
            <person name="Morin E."/>
            <person name="Murat C."/>
            <person name="Nolan M."/>
            <person name="Ohm R."/>
            <person name="Pangilinan J."/>
            <person name="Pereira M."/>
            <person name="Perotto S."/>
            <person name="Peter M."/>
            <person name="Riley R."/>
            <person name="Sitrit Y."/>
            <person name="Stielow B."/>
            <person name="Szollosi G."/>
            <person name="Zifcakova L."/>
            <person name="Stursova M."/>
            <person name="Spatafora J.W."/>
            <person name="Tedersoo L."/>
            <person name="Vaario L.-M."/>
            <person name="Yamada A."/>
            <person name="Yan M."/>
            <person name="Wang P."/>
            <person name="Xu J."/>
            <person name="Bruns T."/>
            <person name="Baldrian P."/>
            <person name="Vilgalys R."/>
            <person name="Henrissat B."/>
            <person name="Grigoriev I.V."/>
            <person name="Hibbett D."/>
            <person name="Nagy L.G."/>
            <person name="Martin F.M."/>
        </authorList>
    </citation>
    <scope>NUCLEOTIDE SEQUENCE</scope>
    <source>
        <strain evidence="5">UH-Tt-Lm1</strain>
    </source>
</reference>
<keyword evidence="2" id="KW-0342">GTP-binding</keyword>
<dbReference type="PROSITE" id="PS51718">
    <property type="entry name" value="G_DYNAMIN_2"/>
    <property type="match status" value="1"/>
</dbReference>
<dbReference type="Pfam" id="PF01031">
    <property type="entry name" value="Dynamin_M"/>
    <property type="match status" value="2"/>
</dbReference>
<dbReference type="InterPro" id="IPR001401">
    <property type="entry name" value="Dynamin_GTPase"/>
</dbReference>
<dbReference type="PROSITE" id="PS51388">
    <property type="entry name" value="GED"/>
    <property type="match status" value="1"/>
</dbReference>
<gene>
    <name evidence="5" type="ORF">BJ322DRAFT_1067157</name>
</gene>
<evidence type="ECO:0000256" key="1">
    <source>
        <dbReference type="ARBA" id="ARBA00022741"/>
    </source>
</evidence>
<keyword evidence="1" id="KW-0547">Nucleotide-binding</keyword>
<dbReference type="SUPFAM" id="SSF52540">
    <property type="entry name" value="P-loop containing nucleoside triphosphate hydrolases"/>
    <property type="match status" value="1"/>
</dbReference>
<evidence type="ECO:0000256" key="2">
    <source>
        <dbReference type="ARBA" id="ARBA00023134"/>
    </source>
</evidence>
<feature type="domain" description="GED" evidence="3">
    <location>
        <begin position="591"/>
        <end position="684"/>
    </location>
</feature>
<accession>A0A9P6HDF0</accession>
<dbReference type="GO" id="GO:0016020">
    <property type="term" value="C:membrane"/>
    <property type="evidence" value="ECO:0007669"/>
    <property type="project" value="TreeGrafter"/>
</dbReference>
<dbReference type="PANTHER" id="PTHR11566">
    <property type="entry name" value="DYNAMIN"/>
    <property type="match status" value="1"/>
</dbReference>
<dbReference type="InterPro" id="IPR020850">
    <property type="entry name" value="GED_dom"/>
</dbReference>
<sequence length="684" mass="76885">MSRQVSHRRDRFSFSSRVGADMDLPMIAVIGSQSAGKSSLIESISGITLPRAAGTCTRCPTECRLSYSDRPWSCKVVLRKTVDSQGQPLGVAENILFGPLITEKGDVEERIRRAQRAILNPSVGPDVFLMGPDGEPDGRPELSFSKNCVSLELSGPDLTDLSFCDLPGLIVSVGHGGNDSDIELVRDLVKSYISRPSCLILLTVTCETDFENQGAHHMAKQYDPDGQRTIGVLTKPDRIPVGEEEHWMRFIRDEAEHLANGWFSVKQPATTDLQQGITWEQAREQESRFFSVTPPWSTERDYRHRFGTRNLTESLSNILSDLIRRRLPELEVELQNLLKETEAQLGRLPPAPSDDAQGEIILLISNFARELAQYVEGTPDENGIHQQIRPLNNDFVTNIRSTAQKFHPHPRPGSVPGLWQRVSFTHPNVFASDLEPAICSGGDDTICVDEVMKMAEGARARELPGHTLFIVTKRLVKISTEQWETPSHGLLRDVFNVLAREVNKTVDDHFHRFRYGRLHHDAKAIVNDVLAKCQASALKMIDKLLTMENKGPSTVHDPRLVFHREKYLSGYRSARGGVFDEAIARDQFDAALLYMAHARAYFQLAFVRFTDAVPMMIDQELLRGLDWDRGLNSALTKGLGVTGPGSFEKAKEYLQEPPDVRSRREGLLRKRERLHSARRELQSI</sequence>
<organism evidence="5 6">
    <name type="scientific">Thelephora terrestris</name>
    <dbReference type="NCBI Taxonomy" id="56493"/>
    <lineage>
        <taxon>Eukaryota</taxon>
        <taxon>Fungi</taxon>
        <taxon>Dikarya</taxon>
        <taxon>Basidiomycota</taxon>
        <taxon>Agaricomycotina</taxon>
        <taxon>Agaricomycetes</taxon>
        <taxon>Thelephorales</taxon>
        <taxon>Thelephoraceae</taxon>
        <taxon>Thelephora</taxon>
    </lineage>
</organism>
<dbReference type="Gene3D" id="1.20.120.1240">
    <property type="entry name" value="Dynamin, middle domain"/>
    <property type="match status" value="1"/>
</dbReference>
<keyword evidence="6" id="KW-1185">Reference proteome</keyword>
<keyword evidence="5" id="KW-0378">Hydrolase</keyword>
<protein>
    <submittedName>
        <fullName evidence="5">P-loop containing nucleoside triphosphate hydrolase protein</fullName>
    </submittedName>
</protein>
<dbReference type="GO" id="GO:0008017">
    <property type="term" value="F:microtubule binding"/>
    <property type="evidence" value="ECO:0007669"/>
    <property type="project" value="TreeGrafter"/>
</dbReference>
<proteinExistence type="predicted"/>
<feature type="domain" description="Dynamin-type G" evidence="4">
    <location>
        <begin position="21"/>
        <end position="328"/>
    </location>
</feature>
<dbReference type="Gene3D" id="3.40.50.300">
    <property type="entry name" value="P-loop containing nucleotide triphosphate hydrolases"/>
    <property type="match status" value="1"/>
</dbReference>
<dbReference type="AlphaFoldDB" id="A0A9P6HDF0"/>
<dbReference type="EMBL" id="WIUZ02000009">
    <property type="protein sequence ID" value="KAF9783800.1"/>
    <property type="molecule type" value="Genomic_DNA"/>
</dbReference>
<evidence type="ECO:0000313" key="6">
    <source>
        <dbReference type="Proteomes" id="UP000736335"/>
    </source>
</evidence>
<dbReference type="PRINTS" id="PR00195">
    <property type="entry name" value="DYNAMIN"/>
</dbReference>
<evidence type="ECO:0000259" key="3">
    <source>
        <dbReference type="PROSITE" id="PS51388"/>
    </source>
</evidence>
<dbReference type="Pfam" id="PF00350">
    <property type="entry name" value="Dynamin_N"/>
    <property type="match status" value="1"/>
</dbReference>
<dbReference type="GO" id="GO:0005737">
    <property type="term" value="C:cytoplasm"/>
    <property type="evidence" value="ECO:0007669"/>
    <property type="project" value="TreeGrafter"/>
</dbReference>
<dbReference type="InterPro" id="IPR022812">
    <property type="entry name" value="Dynamin"/>
</dbReference>
<dbReference type="CDD" id="cd08771">
    <property type="entry name" value="DLP_1"/>
    <property type="match status" value="1"/>
</dbReference>
<dbReference type="GO" id="GO:0005525">
    <property type="term" value="F:GTP binding"/>
    <property type="evidence" value="ECO:0007669"/>
    <property type="project" value="InterPro"/>
</dbReference>
<dbReference type="InterPro" id="IPR027417">
    <property type="entry name" value="P-loop_NTPase"/>
</dbReference>
<dbReference type="Proteomes" id="UP000736335">
    <property type="component" value="Unassembled WGS sequence"/>
</dbReference>
<dbReference type="InterPro" id="IPR045063">
    <property type="entry name" value="Dynamin_N"/>
</dbReference>